<evidence type="ECO:0000313" key="3">
    <source>
        <dbReference type="EMBL" id="KAL1870213.1"/>
    </source>
</evidence>
<feature type="region of interest" description="Disordered" evidence="1">
    <location>
        <begin position="256"/>
        <end position="281"/>
    </location>
</feature>
<comment type="caution">
    <text evidence="3">The sequence shown here is derived from an EMBL/GenBank/DDBJ whole genome shotgun (WGS) entry which is preliminary data.</text>
</comment>
<keyword evidence="4" id="KW-1185">Reference proteome</keyword>
<evidence type="ECO:0000256" key="1">
    <source>
        <dbReference type="SAM" id="MobiDB-lite"/>
    </source>
</evidence>
<accession>A0ABR3X2P4</accession>
<feature type="transmembrane region" description="Helical" evidence="2">
    <location>
        <begin position="58"/>
        <end position="81"/>
    </location>
</feature>
<keyword evidence="2" id="KW-1133">Transmembrane helix</keyword>
<feature type="transmembrane region" description="Helical" evidence="2">
    <location>
        <begin position="197"/>
        <end position="218"/>
    </location>
</feature>
<protein>
    <recommendedName>
        <fullName evidence="5">MARVEL domain-containing protein</fullName>
    </recommendedName>
</protein>
<feature type="transmembrane region" description="Helical" evidence="2">
    <location>
        <begin position="127"/>
        <end position="150"/>
    </location>
</feature>
<keyword evidence="2" id="KW-0812">Transmembrane</keyword>
<evidence type="ECO:0008006" key="5">
    <source>
        <dbReference type="Google" id="ProtNLM"/>
    </source>
</evidence>
<feature type="transmembrane region" description="Helical" evidence="2">
    <location>
        <begin position="87"/>
        <end position="107"/>
    </location>
</feature>
<proteinExistence type="predicted"/>
<dbReference type="Proteomes" id="UP001583177">
    <property type="component" value="Unassembled WGS sequence"/>
</dbReference>
<name>A0ABR3X2P4_9PEZI</name>
<gene>
    <name evidence="3" type="ORF">Daus18300_005278</name>
</gene>
<keyword evidence="2" id="KW-0472">Membrane</keyword>
<feature type="region of interest" description="Disordered" evidence="1">
    <location>
        <begin position="1"/>
        <end position="24"/>
    </location>
</feature>
<dbReference type="EMBL" id="JAWRVE010000038">
    <property type="protein sequence ID" value="KAL1870213.1"/>
    <property type="molecule type" value="Genomic_DNA"/>
</dbReference>
<evidence type="ECO:0000256" key="2">
    <source>
        <dbReference type="SAM" id="Phobius"/>
    </source>
</evidence>
<evidence type="ECO:0000313" key="4">
    <source>
        <dbReference type="Proteomes" id="UP001583177"/>
    </source>
</evidence>
<sequence>MENPSSTQPGGPEKPAAARFSTPGHAANYQPAQQQFQPMELPKAEPFRTSKPFAVGKFVLGSFNLVFAVIALGLTLGVVTTSYTLDSFIGVIICLSFAVASIIWQLAEHITLAARRDWRSIHPGAHVGVHLVLSVLAVLVVPSLCISLSYELSNYTLEGDCDRDSSSYSSSSSSWYCDFYSFPSQGAADRYFRMMEALTVFTVLMLISHFTLFVMACVETDRRRKYGKKTKVVYLVAAPGPADGRMYYSPLAQPPQGNRGSVLAPQPAHHQHQANTDPGAHGYYAPLGGAAPGTAA</sequence>
<organism evidence="3 4">
    <name type="scientific">Diaporthe australafricana</name>
    <dbReference type="NCBI Taxonomy" id="127596"/>
    <lineage>
        <taxon>Eukaryota</taxon>
        <taxon>Fungi</taxon>
        <taxon>Dikarya</taxon>
        <taxon>Ascomycota</taxon>
        <taxon>Pezizomycotina</taxon>
        <taxon>Sordariomycetes</taxon>
        <taxon>Sordariomycetidae</taxon>
        <taxon>Diaporthales</taxon>
        <taxon>Diaporthaceae</taxon>
        <taxon>Diaporthe</taxon>
    </lineage>
</organism>
<reference evidence="3 4" key="1">
    <citation type="journal article" date="2024" name="IMA Fungus">
        <title>IMA Genome - F19 : A genome assembly and annotation guide to empower mycologists, including annotated draft genome sequences of Ceratocystis pirilliformis, Diaporthe australafricana, Fusarium ophioides, Paecilomyces lecythidis, and Sporothrix stenoceras.</title>
        <authorList>
            <person name="Aylward J."/>
            <person name="Wilson A.M."/>
            <person name="Visagie C.M."/>
            <person name="Spraker J."/>
            <person name="Barnes I."/>
            <person name="Buitendag C."/>
            <person name="Ceriani C."/>
            <person name="Del Mar Angel L."/>
            <person name="du Plessis D."/>
            <person name="Fuchs T."/>
            <person name="Gasser K."/>
            <person name="Kramer D."/>
            <person name="Li W."/>
            <person name="Munsamy K."/>
            <person name="Piso A."/>
            <person name="Price J.L."/>
            <person name="Sonnekus B."/>
            <person name="Thomas C."/>
            <person name="van der Nest A."/>
            <person name="van Dijk A."/>
            <person name="van Heerden A."/>
            <person name="van Vuuren N."/>
            <person name="Yilmaz N."/>
            <person name="Duong T.A."/>
            <person name="van der Merwe N.A."/>
            <person name="Wingfield M.J."/>
            <person name="Wingfield B.D."/>
        </authorList>
    </citation>
    <scope>NUCLEOTIDE SEQUENCE [LARGE SCALE GENOMIC DNA]</scope>
    <source>
        <strain evidence="3 4">CMW 18300</strain>
    </source>
</reference>